<dbReference type="PANTHER" id="PTHR31198:SF1">
    <property type="entry name" value="CENTROSOMAL AT-AC SPLICING FACTOR"/>
    <property type="match status" value="1"/>
</dbReference>
<dbReference type="InterPro" id="IPR028015">
    <property type="entry name" value="CCDC84-like"/>
</dbReference>
<keyword evidence="1" id="KW-0472">Membrane</keyword>
<evidence type="ECO:0000256" key="1">
    <source>
        <dbReference type="SAM" id="Phobius"/>
    </source>
</evidence>
<keyword evidence="1" id="KW-0812">Transmembrane</keyword>
<accession>A0A067JFC9</accession>
<name>A0A067JFC9_JATCU</name>
<feature type="transmembrane region" description="Helical" evidence="1">
    <location>
        <begin position="301"/>
        <end position="325"/>
    </location>
</feature>
<protein>
    <recommendedName>
        <fullName evidence="4">TITAN-like protein</fullName>
    </recommendedName>
</protein>
<keyword evidence="1" id="KW-1133">Transmembrane helix</keyword>
<evidence type="ECO:0000313" key="3">
    <source>
        <dbReference type="Proteomes" id="UP000027138"/>
    </source>
</evidence>
<dbReference type="PANTHER" id="PTHR31198">
    <property type="entry name" value="COILED-COIL DOMAIN-CONTAINING PROTEIN 84"/>
    <property type="match status" value="1"/>
</dbReference>
<gene>
    <name evidence="2" type="ORF">JCGZ_26447</name>
</gene>
<dbReference type="Proteomes" id="UP000027138">
    <property type="component" value="Unassembled WGS sequence"/>
</dbReference>
<dbReference type="STRING" id="180498.A0A067JFC9"/>
<evidence type="ECO:0008006" key="4">
    <source>
        <dbReference type="Google" id="ProtNLM"/>
    </source>
</evidence>
<dbReference type="EMBL" id="KK915447">
    <property type="protein sequence ID" value="KDP22616.1"/>
    <property type="molecule type" value="Genomic_DNA"/>
</dbReference>
<sequence>MKQKFNNANKIDNNKKCEFEFCNVCKLNHDQGQRHKYYPSHKKSLSVFLSRFQRKISDIQFFLKNPSVLGPEHASHNRFWCVVCDVDVGEIGSSFACANAIKHLSSADHVKNLKHFLWKYGGGMDCLDTFRILEADVAKWEKKCKLLENEAAASTGGSHTVQVGPSNDIRNELDDKNIINFKNNNFNPLKSNLSNGVVPLQYYTNENQISSRLSAVTEARSFAYDAVSSMPVDASSGASLWNSNDITVNCNGQQPLPCKNVISSFDLSDRRVSWVLQTFLWEFYLLPKFDIHFLSLQLFCWWLNFHTALCYSIHIFPWFLIIYCGMFKINSWVHQNVICSFYGIWMAIFFNLCIVSLISINKCLLHYG</sequence>
<organism evidence="2 3">
    <name type="scientific">Jatropha curcas</name>
    <name type="common">Barbados nut</name>
    <dbReference type="NCBI Taxonomy" id="180498"/>
    <lineage>
        <taxon>Eukaryota</taxon>
        <taxon>Viridiplantae</taxon>
        <taxon>Streptophyta</taxon>
        <taxon>Embryophyta</taxon>
        <taxon>Tracheophyta</taxon>
        <taxon>Spermatophyta</taxon>
        <taxon>Magnoliopsida</taxon>
        <taxon>eudicotyledons</taxon>
        <taxon>Gunneridae</taxon>
        <taxon>Pentapetalae</taxon>
        <taxon>rosids</taxon>
        <taxon>fabids</taxon>
        <taxon>Malpighiales</taxon>
        <taxon>Euphorbiaceae</taxon>
        <taxon>Crotonoideae</taxon>
        <taxon>Jatropheae</taxon>
        <taxon>Jatropha</taxon>
    </lineage>
</organism>
<proteinExistence type="predicted"/>
<dbReference type="OrthoDB" id="1892805at2759"/>
<dbReference type="Pfam" id="PF14968">
    <property type="entry name" value="CCDC84"/>
    <property type="match status" value="1"/>
</dbReference>
<reference evidence="2 3" key="1">
    <citation type="journal article" date="2014" name="PLoS ONE">
        <title>Global Analysis of Gene Expression Profiles in Physic Nut (Jatropha curcas L.) Seedlings Exposed to Salt Stress.</title>
        <authorList>
            <person name="Zhang L."/>
            <person name="Zhang C."/>
            <person name="Wu P."/>
            <person name="Chen Y."/>
            <person name="Li M."/>
            <person name="Jiang H."/>
            <person name="Wu G."/>
        </authorList>
    </citation>
    <scope>NUCLEOTIDE SEQUENCE [LARGE SCALE GENOMIC DNA]</scope>
    <source>
        <strain evidence="3">cv. GZQX0401</strain>
        <tissue evidence="2">Young leaves</tissue>
    </source>
</reference>
<dbReference type="AlphaFoldDB" id="A0A067JFC9"/>
<keyword evidence="3" id="KW-1185">Reference proteome</keyword>
<feature type="transmembrane region" description="Helical" evidence="1">
    <location>
        <begin position="337"/>
        <end position="360"/>
    </location>
</feature>
<evidence type="ECO:0000313" key="2">
    <source>
        <dbReference type="EMBL" id="KDP22616.1"/>
    </source>
</evidence>